<keyword evidence="1" id="KW-0812">Transmembrane</keyword>
<dbReference type="Proteomes" id="UP001620645">
    <property type="component" value="Unassembled WGS sequence"/>
</dbReference>
<accession>A0ABD2KLW6</accession>
<feature type="transmembrane region" description="Helical" evidence="1">
    <location>
        <begin position="97"/>
        <end position="118"/>
    </location>
</feature>
<name>A0ABD2KLW6_HETSC</name>
<proteinExistence type="predicted"/>
<evidence type="ECO:0000313" key="2">
    <source>
        <dbReference type="EMBL" id="KAL3103752.1"/>
    </source>
</evidence>
<gene>
    <name evidence="2" type="ORF">niasHS_001354</name>
</gene>
<keyword evidence="3" id="KW-1185">Reference proteome</keyword>
<reference evidence="2 3" key="1">
    <citation type="submission" date="2024-10" db="EMBL/GenBank/DDBJ databases">
        <authorList>
            <person name="Kim D."/>
        </authorList>
    </citation>
    <scope>NUCLEOTIDE SEQUENCE [LARGE SCALE GENOMIC DNA]</scope>
    <source>
        <strain evidence="2">Taebaek</strain>
    </source>
</reference>
<sequence length="151" mass="17021">MFLSHNSSNRTQSVLALLGWRSFSISPPMRLLPVFDFSQQTETALYFVFGVFCMLFRNVLVQCLVGMPGRHLANWSLFCLDFCALVVPMFLGQTFWADYLALLLLVQLALCAAIFACCDSARACGVTPLRSMRPLRVDAARAQRDAHTMFR</sequence>
<protein>
    <submittedName>
        <fullName evidence="2">Uncharacterized protein</fullName>
    </submittedName>
</protein>
<dbReference type="AlphaFoldDB" id="A0ABD2KLW6"/>
<evidence type="ECO:0000313" key="3">
    <source>
        <dbReference type="Proteomes" id="UP001620645"/>
    </source>
</evidence>
<organism evidence="2 3">
    <name type="scientific">Heterodera schachtii</name>
    <name type="common">Sugarbeet cyst nematode worm</name>
    <name type="synonym">Tylenchus schachtii</name>
    <dbReference type="NCBI Taxonomy" id="97005"/>
    <lineage>
        <taxon>Eukaryota</taxon>
        <taxon>Metazoa</taxon>
        <taxon>Ecdysozoa</taxon>
        <taxon>Nematoda</taxon>
        <taxon>Chromadorea</taxon>
        <taxon>Rhabditida</taxon>
        <taxon>Tylenchina</taxon>
        <taxon>Tylenchomorpha</taxon>
        <taxon>Tylenchoidea</taxon>
        <taxon>Heteroderidae</taxon>
        <taxon>Heteroderinae</taxon>
        <taxon>Heterodera</taxon>
    </lineage>
</organism>
<feature type="transmembrane region" description="Helical" evidence="1">
    <location>
        <begin position="72"/>
        <end position="91"/>
    </location>
</feature>
<dbReference type="EMBL" id="JBICCN010000011">
    <property type="protein sequence ID" value="KAL3103752.1"/>
    <property type="molecule type" value="Genomic_DNA"/>
</dbReference>
<feature type="transmembrane region" description="Helical" evidence="1">
    <location>
        <begin position="43"/>
        <end position="60"/>
    </location>
</feature>
<keyword evidence="1" id="KW-0472">Membrane</keyword>
<keyword evidence="1" id="KW-1133">Transmembrane helix</keyword>
<evidence type="ECO:0000256" key="1">
    <source>
        <dbReference type="SAM" id="Phobius"/>
    </source>
</evidence>
<comment type="caution">
    <text evidence="2">The sequence shown here is derived from an EMBL/GenBank/DDBJ whole genome shotgun (WGS) entry which is preliminary data.</text>
</comment>